<name>A0A0A8YLR5_ARUDO</name>
<dbReference type="EMBL" id="GBRH01271337">
    <property type="protein sequence ID" value="JAD26558.1"/>
    <property type="molecule type" value="Transcribed_RNA"/>
</dbReference>
<reference evidence="1" key="2">
    <citation type="journal article" date="2015" name="Data Brief">
        <title>Shoot transcriptome of the giant reed, Arundo donax.</title>
        <authorList>
            <person name="Barrero R.A."/>
            <person name="Guerrero F.D."/>
            <person name="Moolhuijzen P."/>
            <person name="Goolsby J.A."/>
            <person name="Tidwell J."/>
            <person name="Bellgard S.E."/>
            <person name="Bellgard M.I."/>
        </authorList>
    </citation>
    <scope>NUCLEOTIDE SEQUENCE</scope>
    <source>
        <tissue evidence="1">Shoot tissue taken approximately 20 cm above the soil surface</tissue>
    </source>
</reference>
<reference evidence="1" key="1">
    <citation type="submission" date="2014-09" db="EMBL/GenBank/DDBJ databases">
        <authorList>
            <person name="Magalhaes I.L.F."/>
            <person name="Oliveira U."/>
            <person name="Santos F.R."/>
            <person name="Vidigal T.H.D.A."/>
            <person name="Brescovit A.D."/>
            <person name="Santos A.J."/>
        </authorList>
    </citation>
    <scope>NUCLEOTIDE SEQUENCE</scope>
    <source>
        <tissue evidence="1">Shoot tissue taken approximately 20 cm above the soil surface</tissue>
    </source>
</reference>
<accession>A0A0A8YLR5</accession>
<evidence type="ECO:0000313" key="1">
    <source>
        <dbReference type="EMBL" id="JAD26558.1"/>
    </source>
</evidence>
<protein>
    <submittedName>
        <fullName evidence="1">Uncharacterized protein</fullName>
    </submittedName>
</protein>
<organism evidence="1">
    <name type="scientific">Arundo donax</name>
    <name type="common">Giant reed</name>
    <name type="synonym">Donax arundinaceus</name>
    <dbReference type="NCBI Taxonomy" id="35708"/>
    <lineage>
        <taxon>Eukaryota</taxon>
        <taxon>Viridiplantae</taxon>
        <taxon>Streptophyta</taxon>
        <taxon>Embryophyta</taxon>
        <taxon>Tracheophyta</taxon>
        <taxon>Spermatophyta</taxon>
        <taxon>Magnoliopsida</taxon>
        <taxon>Liliopsida</taxon>
        <taxon>Poales</taxon>
        <taxon>Poaceae</taxon>
        <taxon>PACMAD clade</taxon>
        <taxon>Arundinoideae</taxon>
        <taxon>Arundineae</taxon>
        <taxon>Arundo</taxon>
    </lineage>
</organism>
<sequence>MITCLGSSMLRMVVSFLSIVTSGLPP</sequence>
<dbReference type="AlphaFoldDB" id="A0A0A8YLR5"/>
<proteinExistence type="predicted"/>